<feature type="domain" description="Cytochrome b/b6 N-terminal region profile" evidence="2">
    <location>
        <begin position="1"/>
        <end position="177"/>
    </location>
</feature>
<dbReference type="SUPFAM" id="SSF81342">
    <property type="entry name" value="Transmembrane di-heme cytochromes"/>
    <property type="match status" value="1"/>
</dbReference>
<name>Q7M2D5_LEIAM</name>
<feature type="transmembrane region" description="Helical" evidence="1">
    <location>
        <begin position="73"/>
        <end position="92"/>
    </location>
</feature>
<dbReference type="InterPro" id="IPR016174">
    <property type="entry name" value="Di-haem_cyt_TM"/>
</dbReference>
<dbReference type="GO" id="GO:0009055">
    <property type="term" value="F:electron transfer activity"/>
    <property type="evidence" value="ECO:0007669"/>
    <property type="project" value="InterPro"/>
</dbReference>
<proteinExistence type="predicted"/>
<dbReference type="AlphaFoldDB" id="Q7M2D5"/>
<dbReference type="InterPro" id="IPR005797">
    <property type="entry name" value="Cyt_b/b6_N"/>
</dbReference>
<dbReference type="PIR" id="B60944">
    <property type="entry name" value="B60944"/>
</dbReference>
<keyword evidence="1" id="KW-0812">Transmembrane</keyword>
<keyword evidence="1" id="KW-1133">Transmembrane helix</keyword>
<dbReference type="PANTHER" id="PTHR19271:SF16">
    <property type="entry name" value="CYTOCHROME B"/>
    <property type="match status" value="1"/>
</dbReference>
<evidence type="ECO:0000313" key="3">
    <source>
        <dbReference type="PIR" id="B60944"/>
    </source>
</evidence>
<reference evidence="3" key="1">
    <citation type="journal article" date="1992" name="Mol. Biochem. Parasitol.">
        <title>Characterization of sequence changes in kinetoplast DNA maxicircles of drug-resistant Leishmania.</title>
        <authorList>
            <person name="Lee S.T."/>
            <person name="Tarn C."/>
            <person name="Wang C.Y."/>
        </authorList>
    </citation>
    <scope>NUCLEOTIDE SEQUENCE</scope>
</reference>
<evidence type="ECO:0000259" key="2">
    <source>
        <dbReference type="PROSITE" id="PS51002"/>
    </source>
</evidence>
<keyword evidence="1" id="KW-0472">Membrane</keyword>
<feature type="transmembrane region" description="Helical" evidence="1">
    <location>
        <begin position="148"/>
        <end position="171"/>
    </location>
</feature>
<protein>
    <submittedName>
        <fullName evidence="3">Ubiquinol-cytochrome-c reductase cytochrome b</fullName>
        <ecNumber evidence="3">1.10.2.2</ecNumber>
    </submittedName>
</protein>
<dbReference type="GO" id="GO:0016020">
    <property type="term" value="C:membrane"/>
    <property type="evidence" value="ECO:0007669"/>
    <property type="project" value="InterPro"/>
</dbReference>
<feature type="transmembrane region" description="Helical" evidence="1">
    <location>
        <begin position="25"/>
        <end position="41"/>
    </location>
</feature>
<dbReference type="Gene3D" id="1.20.810.10">
    <property type="entry name" value="Cytochrome Bc1 Complex, Chain C"/>
    <property type="match status" value="1"/>
</dbReference>
<organism evidence="3">
    <name type="scientific">Leishmania amazonensis</name>
    <dbReference type="NCBI Taxonomy" id="5659"/>
    <lineage>
        <taxon>Eukaryota</taxon>
        <taxon>Discoba</taxon>
        <taxon>Euglenozoa</taxon>
        <taxon>Kinetoplastea</taxon>
        <taxon>Metakinetoplastina</taxon>
        <taxon>Trypanosomatida</taxon>
        <taxon>Trypanosomatidae</taxon>
        <taxon>Leishmaniinae</taxon>
        <taxon>Leishmania</taxon>
    </lineage>
</organism>
<dbReference type="PROSITE" id="PS51002">
    <property type="entry name" value="CYTB_NTER"/>
    <property type="match status" value="1"/>
</dbReference>
<feature type="transmembrane region" description="Helical" evidence="1">
    <location>
        <begin position="113"/>
        <end position="133"/>
    </location>
</feature>
<dbReference type="Pfam" id="PF00033">
    <property type="entry name" value="Cytochrome_B"/>
    <property type="match status" value="1"/>
</dbReference>
<dbReference type="EC" id="1.10.2.2" evidence="3"/>
<sequence>MVVVLVVVFLFVCKLFVVCVVHDFFLVVLFVQIGILLLFLWDFDLGFVIRSTHISFTSLLFFLPFIYSYIKCIVLIIIEPIVVVVVSLYIYFIDNVYCYVLPCTMMSYWGLTVFSNILATVPVIGTWLCYWIWGSEYINDFTLLKLHVLHVLLPFVLILVIFMHLFCLHYFMSSDGFCDRFAFYCERLCFCCMWFIKRYVFSIFNIILCNIFYFPLIDILFSWRVLGYCGYMKSLGLCGYIKNIW</sequence>
<dbReference type="PANTHER" id="PTHR19271">
    <property type="entry name" value="CYTOCHROME B"/>
    <property type="match status" value="1"/>
</dbReference>
<geneLocation type="mitochondrion" evidence="3"/>
<feature type="transmembrane region" description="Helical" evidence="1">
    <location>
        <begin position="203"/>
        <end position="226"/>
    </location>
</feature>
<dbReference type="GO" id="GO:0016491">
    <property type="term" value="F:oxidoreductase activity"/>
    <property type="evidence" value="ECO:0007669"/>
    <property type="project" value="InterPro"/>
</dbReference>
<accession>Q7M2D5</accession>
<dbReference type="InterPro" id="IPR027387">
    <property type="entry name" value="Cytb/b6-like_sf"/>
</dbReference>
<feature type="transmembrane region" description="Helical" evidence="1">
    <location>
        <begin position="48"/>
        <end position="67"/>
    </location>
</feature>
<dbReference type="GO" id="GO:0022904">
    <property type="term" value="P:respiratory electron transport chain"/>
    <property type="evidence" value="ECO:0007669"/>
    <property type="project" value="InterPro"/>
</dbReference>
<evidence type="ECO:0000256" key="1">
    <source>
        <dbReference type="SAM" id="Phobius"/>
    </source>
</evidence>